<protein>
    <submittedName>
        <fullName evidence="2">Uncharacterized protein</fullName>
    </submittedName>
</protein>
<evidence type="ECO:0000313" key="2">
    <source>
        <dbReference type="EMBL" id="OHA64776.1"/>
    </source>
</evidence>
<evidence type="ECO:0000313" key="3">
    <source>
        <dbReference type="Proteomes" id="UP000178065"/>
    </source>
</evidence>
<sequence>MNKTILIGVGVLLVVVVGGIFLYLLGASSPEEEHITTPTQWSQEGDYKIEETPQGTLVTNTAAGFSFKVPERWRLEGQRGELEGEYVLDILSADTTFEQSEDGTNIAILGGCILSLETEYQEDTVTTLSARMASVRENPDRYTRDTSKEDVIVVNGKAALQTSLMPPPDSDYYKQFGESVRIELPMDMEGVVRFGIRFLEKDKENCLKQFEEFLNNFSI</sequence>
<name>A0A1G2QW30_9BACT</name>
<dbReference type="STRING" id="1802448.A2672_00380"/>
<accession>A0A1G2QW30</accession>
<dbReference type="Proteomes" id="UP000178065">
    <property type="component" value="Unassembled WGS sequence"/>
</dbReference>
<keyword evidence="1" id="KW-1133">Transmembrane helix</keyword>
<keyword evidence="1" id="KW-0812">Transmembrane</keyword>
<evidence type="ECO:0000256" key="1">
    <source>
        <dbReference type="SAM" id="Phobius"/>
    </source>
</evidence>
<dbReference type="AlphaFoldDB" id="A0A1G2QW30"/>
<gene>
    <name evidence="2" type="ORF">A2672_00380</name>
</gene>
<keyword evidence="1" id="KW-0472">Membrane</keyword>
<reference evidence="2 3" key="1">
    <citation type="journal article" date="2016" name="Nat. Commun.">
        <title>Thousands of microbial genomes shed light on interconnected biogeochemical processes in an aquifer system.</title>
        <authorList>
            <person name="Anantharaman K."/>
            <person name="Brown C.T."/>
            <person name="Hug L.A."/>
            <person name="Sharon I."/>
            <person name="Castelle C.J."/>
            <person name="Probst A.J."/>
            <person name="Thomas B.C."/>
            <person name="Singh A."/>
            <person name="Wilkins M.J."/>
            <person name="Karaoz U."/>
            <person name="Brodie E.L."/>
            <person name="Williams K.H."/>
            <person name="Hubbard S.S."/>
            <person name="Banfield J.F."/>
        </authorList>
    </citation>
    <scope>NUCLEOTIDE SEQUENCE [LARGE SCALE GENOMIC DNA]</scope>
</reference>
<comment type="caution">
    <text evidence="2">The sequence shown here is derived from an EMBL/GenBank/DDBJ whole genome shotgun (WGS) entry which is preliminary data.</text>
</comment>
<dbReference type="EMBL" id="MHTT01000028">
    <property type="protein sequence ID" value="OHA64776.1"/>
    <property type="molecule type" value="Genomic_DNA"/>
</dbReference>
<proteinExistence type="predicted"/>
<feature type="transmembrane region" description="Helical" evidence="1">
    <location>
        <begin position="6"/>
        <end position="25"/>
    </location>
</feature>
<organism evidence="2 3">
    <name type="scientific">Candidatus Wildermuthbacteria bacterium RIFCSPHIGHO2_01_FULL_49_22b</name>
    <dbReference type="NCBI Taxonomy" id="1802448"/>
    <lineage>
        <taxon>Bacteria</taxon>
        <taxon>Candidatus Wildermuthiibacteriota</taxon>
    </lineage>
</organism>